<comment type="caution">
    <text evidence="3">The sequence shown here is derived from an EMBL/GenBank/DDBJ whole genome shotgun (WGS) entry which is preliminary data.</text>
</comment>
<dbReference type="Proteomes" id="UP000095192">
    <property type="component" value="Unassembled WGS sequence"/>
</dbReference>
<comment type="similarity">
    <text evidence="1">Belongs to the VPS13 family.</text>
</comment>
<evidence type="ECO:0000256" key="1">
    <source>
        <dbReference type="ARBA" id="ARBA00006545"/>
    </source>
</evidence>
<dbReference type="InterPro" id="IPR026847">
    <property type="entry name" value="VPS13"/>
</dbReference>
<dbReference type="AlphaFoldDB" id="A0A1D3D690"/>
<evidence type="ECO:0000256" key="2">
    <source>
        <dbReference type="SAM" id="MobiDB-lite"/>
    </source>
</evidence>
<protein>
    <submittedName>
        <fullName evidence="3">Vacuolar protein sorting-associated protein 13 family related protein</fullName>
    </submittedName>
</protein>
<dbReference type="VEuPathDB" id="ToxoDB:cyc_02319"/>
<organism evidence="3 4">
    <name type="scientific">Cyclospora cayetanensis</name>
    <dbReference type="NCBI Taxonomy" id="88456"/>
    <lineage>
        <taxon>Eukaryota</taxon>
        <taxon>Sar</taxon>
        <taxon>Alveolata</taxon>
        <taxon>Apicomplexa</taxon>
        <taxon>Conoidasida</taxon>
        <taxon>Coccidia</taxon>
        <taxon>Eucoccidiorida</taxon>
        <taxon>Eimeriorina</taxon>
        <taxon>Eimeriidae</taxon>
        <taxon>Cyclospora</taxon>
    </lineage>
</organism>
<dbReference type="VEuPathDB" id="ToxoDB:LOC34619192"/>
<name>A0A1D3D690_9EIME</name>
<feature type="compositionally biased region" description="Low complexity" evidence="2">
    <location>
        <begin position="171"/>
        <end position="189"/>
    </location>
</feature>
<feature type="region of interest" description="Disordered" evidence="2">
    <location>
        <begin position="169"/>
        <end position="189"/>
    </location>
</feature>
<proteinExistence type="inferred from homology"/>
<evidence type="ECO:0000313" key="3">
    <source>
        <dbReference type="EMBL" id="OEH78971.1"/>
    </source>
</evidence>
<dbReference type="PANTHER" id="PTHR16166">
    <property type="entry name" value="VACUOLAR PROTEIN SORTING-ASSOCIATED PROTEIN VPS13"/>
    <property type="match status" value="1"/>
</dbReference>
<dbReference type="EMBL" id="JROU02000558">
    <property type="protein sequence ID" value="OEH78971.1"/>
    <property type="molecule type" value="Genomic_DNA"/>
</dbReference>
<dbReference type="GO" id="GO:0045053">
    <property type="term" value="P:protein retention in Golgi apparatus"/>
    <property type="evidence" value="ECO:0007669"/>
    <property type="project" value="TreeGrafter"/>
</dbReference>
<accession>A0A1D3D690</accession>
<reference evidence="3 4" key="1">
    <citation type="journal article" date="2016" name="BMC Genomics">
        <title>Comparative genomics reveals Cyclospora cayetanensis possesses coccidia-like metabolism and invasion components but unique surface antigens.</title>
        <authorList>
            <person name="Liu S."/>
            <person name="Wang L."/>
            <person name="Zheng H."/>
            <person name="Xu Z."/>
            <person name="Roellig D.M."/>
            <person name="Li N."/>
            <person name="Frace M.A."/>
            <person name="Tang K."/>
            <person name="Arrowood M.J."/>
            <person name="Moss D.M."/>
            <person name="Zhang L."/>
            <person name="Feng Y."/>
            <person name="Xiao L."/>
        </authorList>
    </citation>
    <scope>NUCLEOTIDE SEQUENCE [LARGE SCALE GENOMIC DNA]</scope>
    <source>
        <strain evidence="3 4">CHN_HEN01</strain>
    </source>
</reference>
<sequence>MGEGYAWSGAVIASEETAGKSWIALYNGMGDGAPGKCAHSICVSLSPSFLCKLRLRIVSHGCSGESRRRGIHGSTTTTSTGSQGMCRGGRQTLTHALNSESPVKRHPFAYRAIALTGAACPRVFCVEVAPDGGVKSICIRGAESASEGFLVINKCPEIQRVMVHTYHTEMSSQSQTGGETASSSAASSSSAHRYKQHATKLPDFDFHFFAHEGETVAYGWPFPFTYASRPCQVLLWIDSKTVAPKSPIVLDLETPQYKRYEVNLGLRGMPQIIVRTEKRGDAMIIETAASTHLVKGCRLCLLHHCFPLCLDATAGGTGHEAPMWIAYPSRVQAPFESGFESAVLCAMCDANNEGELECARFSLRASAGCGLLACVVVFFRFVARQALESPLRSLHVAINMAQVGVSLIYDAVREELCFAELSQLAIGFQERGERQKLLVRIADIQVDNQMEQGRKPVLLANRGGGGHGSDESLSAHSASKPFLSLFVVRHHTTSSDVILRRVQIEVDNLEVEVDADVLNGLNDFMWACMTSLGLMSAASRRTVSSQELEMWLQSPIHQTYSPPPLPTVLALESMLIDRFDVYCWCSFVLDKMHMLSDLLKVGLRILMASGRLELMGAKLNFQREEFRNLRGTAKTFVSSLQERYTYHLLNSVFSSLGQSSLLNVPRMPYELGKNTIGLAANAVDSVSAGLGSLLSTFTFDSEYINRRQRERVRNTASMRDGFLSAGRNIGEGVWSLTNIVTKPIEGAQREGVGGFFKGIGKGIVGSLVKPLDKVGQAVSDVTRGIKAEVSKPIGAHKFRNERRRKPRLLGELGEIRPYDETEATLRERLGLAVTRRMQKFITVLKEEALPPRHFVVLFYPKDIFFVDLHGAPLGSQGSQVGDETEGTREKNVNILWHVSIPLVRDIRASTHGVIIRAGHSTVQRPKDILAAVSSLEPSPESRRVHVGSLRLVEPKVDRCYQIPCCCAALISQLYKELLEAVHGSTSVVQLGTWDAQRYTETDSDS</sequence>
<dbReference type="PANTHER" id="PTHR16166:SF93">
    <property type="entry name" value="INTERMEMBRANE LIPID TRANSFER PROTEIN VPS13"/>
    <property type="match status" value="1"/>
</dbReference>
<dbReference type="InParanoid" id="A0A1D3D690"/>
<gene>
    <name evidence="3" type="ORF">cyc_02319</name>
</gene>
<dbReference type="GO" id="GO:0006623">
    <property type="term" value="P:protein targeting to vacuole"/>
    <property type="evidence" value="ECO:0007669"/>
    <property type="project" value="TreeGrafter"/>
</dbReference>
<keyword evidence="4" id="KW-1185">Reference proteome</keyword>
<evidence type="ECO:0000313" key="4">
    <source>
        <dbReference type="Proteomes" id="UP000095192"/>
    </source>
</evidence>